<dbReference type="Pfam" id="PF08922">
    <property type="entry name" value="DUF1905"/>
    <property type="match status" value="1"/>
</dbReference>
<dbReference type="InterPro" id="IPR015018">
    <property type="entry name" value="DUF1905"/>
</dbReference>
<dbReference type="Gene3D" id="2.40.30.100">
    <property type="entry name" value="AF2212/PG0164-like"/>
    <property type="match status" value="1"/>
</dbReference>
<evidence type="ECO:0000313" key="2">
    <source>
        <dbReference type="Proteomes" id="UP000808337"/>
    </source>
</evidence>
<gene>
    <name evidence="1" type="ORF">IPP15_05780</name>
</gene>
<dbReference type="Pfam" id="PF13376">
    <property type="entry name" value="OmdA"/>
    <property type="match status" value="1"/>
</dbReference>
<evidence type="ECO:0000313" key="1">
    <source>
        <dbReference type="EMBL" id="MBK9981924.1"/>
    </source>
</evidence>
<dbReference type="AlphaFoldDB" id="A0A9D7XM72"/>
<protein>
    <submittedName>
        <fullName evidence="1">DUF1905 domain-containing protein</fullName>
    </submittedName>
</protein>
<proteinExistence type="predicted"/>
<dbReference type="SUPFAM" id="SSF141694">
    <property type="entry name" value="AF2212/PG0164-like"/>
    <property type="match status" value="1"/>
</dbReference>
<dbReference type="EMBL" id="JADKGY010000001">
    <property type="protein sequence ID" value="MBK9981924.1"/>
    <property type="molecule type" value="Genomic_DNA"/>
</dbReference>
<comment type="caution">
    <text evidence="1">The sequence shown here is derived from an EMBL/GenBank/DDBJ whole genome shotgun (WGS) entry which is preliminary data.</text>
</comment>
<accession>A0A9D7XM72</accession>
<reference evidence="1 2" key="1">
    <citation type="submission" date="2020-10" db="EMBL/GenBank/DDBJ databases">
        <title>Connecting structure to function with the recovery of over 1000 high-quality activated sludge metagenome-assembled genomes encoding full-length rRNA genes using long-read sequencing.</title>
        <authorList>
            <person name="Singleton C.M."/>
            <person name="Petriglieri F."/>
            <person name="Kristensen J.M."/>
            <person name="Kirkegaard R.H."/>
            <person name="Michaelsen T.Y."/>
            <person name="Andersen M.H."/>
            <person name="Karst S.M."/>
            <person name="Dueholm M.S."/>
            <person name="Nielsen P.H."/>
            <person name="Albertsen M."/>
        </authorList>
    </citation>
    <scope>NUCLEOTIDE SEQUENCE [LARGE SCALE GENOMIC DNA]</scope>
    <source>
        <strain evidence="1">Ribe_18-Q3-R11-54_MAXAC.273</strain>
    </source>
</reference>
<sequence>MEFTAKLENFNTKLWTWHIKVPNPIAKYFLDQGDKRVICMLNETAAVQCAIMPAGDGVFFININKKLRDQLKLKEGSKVNVTLEKDKSEYGLPFPEELKELLDQDAAGNKWFHALPPGKQRNIIYYVGQMKNPDLRIHRGMVFLEHLKRNKGKLNFREILDDFQKKT</sequence>
<name>A0A9D7XM72_9BACT</name>
<dbReference type="InterPro" id="IPR037079">
    <property type="entry name" value="AF2212/PG0164-like_sf"/>
</dbReference>
<dbReference type="Proteomes" id="UP000808337">
    <property type="component" value="Unassembled WGS sequence"/>
</dbReference>
<organism evidence="1 2">
    <name type="scientific">Candidatus Opimibacter skivensis</name>
    <dbReference type="NCBI Taxonomy" id="2982028"/>
    <lineage>
        <taxon>Bacteria</taxon>
        <taxon>Pseudomonadati</taxon>
        <taxon>Bacteroidota</taxon>
        <taxon>Saprospiria</taxon>
        <taxon>Saprospirales</taxon>
        <taxon>Saprospiraceae</taxon>
        <taxon>Candidatus Opimibacter</taxon>
    </lineage>
</organism>